<keyword evidence="4" id="KW-1185">Reference proteome</keyword>
<protein>
    <submittedName>
        <fullName evidence="2 3">Uncharacterized protein</fullName>
    </submittedName>
</protein>
<dbReference type="RefSeq" id="XP_005839055.1">
    <property type="nucleotide sequence ID" value="XM_005838998.1"/>
</dbReference>
<name>L1JV42_GUITC</name>
<dbReference type="PaxDb" id="55529-EKX52075"/>
<proteinExistence type="predicted"/>
<organism evidence="2">
    <name type="scientific">Guillardia theta (strain CCMP2712)</name>
    <name type="common">Cryptophyte</name>
    <dbReference type="NCBI Taxonomy" id="905079"/>
    <lineage>
        <taxon>Eukaryota</taxon>
        <taxon>Cryptophyceae</taxon>
        <taxon>Pyrenomonadales</taxon>
        <taxon>Geminigeraceae</taxon>
        <taxon>Guillardia</taxon>
    </lineage>
</organism>
<reference evidence="4" key="2">
    <citation type="submission" date="2012-11" db="EMBL/GenBank/DDBJ databases">
        <authorList>
            <person name="Kuo A."/>
            <person name="Curtis B.A."/>
            <person name="Tanifuji G."/>
            <person name="Burki F."/>
            <person name="Gruber A."/>
            <person name="Irimia M."/>
            <person name="Maruyama S."/>
            <person name="Arias M.C."/>
            <person name="Ball S.G."/>
            <person name="Gile G.H."/>
            <person name="Hirakawa Y."/>
            <person name="Hopkins J.F."/>
            <person name="Rensing S.A."/>
            <person name="Schmutz J."/>
            <person name="Symeonidi A."/>
            <person name="Elias M."/>
            <person name="Eveleigh R.J."/>
            <person name="Herman E.K."/>
            <person name="Klute M.J."/>
            <person name="Nakayama T."/>
            <person name="Obornik M."/>
            <person name="Reyes-Prieto A."/>
            <person name="Armbrust E.V."/>
            <person name="Aves S.J."/>
            <person name="Beiko R.G."/>
            <person name="Coutinho P."/>
            <person name="Dacks J.B."/>
            <person name="Durnford D.G."/>
            <person name="Fast N.M."/>
            <person name="Green B.R."/>
            <person name="Grisdale C."/>
            <person name="Hempe F."/>
            <person name="Henrissat B."/>
            <person name="Hoppner M.P."/>
            <person name="Ishida K.-I."/>
            <person name="Kim E."/>
            <person name="Koreny L."/>
            <person name="Kroth P.G."/>
            <person name="Liu Y."/>
            <person name="Malik S.-B."/>
            <person name="Maier U.G."/>
            <person name="McRose D."/>
            <person name="Mock T."/>
            <person name="Neilson J.A."/>
            <person name="Onodera N.T."/>
            <person name="Poole A.M."/>
            <person name="Pritham E.J."/>
            <person name="Richards T.A."/>
            <person name="Rocap G."/>
            <person name="Roy S.W."/>
            <person name="Sarai C."/>
            <person name="Schaack S."/>
            <person name="Shirato S."/>
            <person name="Slamovits C.H."/>
            <person name="Spencer D.F."/>
            <person name="Suzuki S."/>
            <person name="Worden A.Z."/>
            <person name="Zauner S."/>
            <person name="Barry K."/>
            <person name="Bell C."/>
            <person name="Bharti A.K."/>
            <person name="Crow J.A."/>
            <person name="Grimwood J."/>
            <person name="Kramer R."/>
            <person name="Lindquist E."/>
            <person name="Lucas S."/>
            <person name="Salamov A."/>
            <person name="McFadden G.I."/>
            <person name="Lane C.E."/>
            <person name="Keeling P.J."/>
            <person name="Gray M.W."/>
            <person name="Grigoriev I.V."/>
            <person name="Archibald J.M."/>
        </authorList>
    </citation>
    <scope>NUCLEOTIDE SEQUENCE</scope>
    <source>
        <strain evidence="4">CCMP2712</strain>
    </source>
</reference>
<dbReference type="KEGG" id="gtt:GUITHDRAFT_150669"/>
<feature type="region of interest" description="Disordered" evidence="1">
    <location>
        <begin position="1"/>
        <end position="33"/>
    </location>
</feature>
<dbReference type="GeneID" id="17308991"/>
<dbReference type="AlphaFoldDB" id="L1JV42"/>
<dbReference type="Proteomes" id="UP000011087">
    <property type="component" value="Unassembled WGS sequence"/>
</dbReference>
<gene>
    <name evidence="2" type="ORF">GUITHDRAFT_150669</name>
</gene>
<accession>L1JV42</accession>
<evidence type="ECO:0000256" key="1">
    <source>
        <dbReference type="SAM" id="MobiDB-lite"/>
    </source>
</evidence>
<evidence type="ECO:0000313" key="3">
    <source>
        <dbReference type="EnsemblProtists" id="EKX52075"/>
    </source>
</evidence>
<evidence type="ECO:0000313" key="2">
    <source>
        <dbReference type="EMBL" id="EKX52075.1"/>
    </source>
</evidence>
<reference evidence="3" key="3">
    <citation type="submission" date="2016-03" db="UniProtKB">
        <authorList>
            <consortium name="EnsemblProtists"/>
        </authorList>
    </citation>
    <scope>IDENTIFICATION</scope>
</reference>
<evidence type="ECO:0000313" key="4">
    <source>
        <dbReference type="Proteomes" id="UP000011087"/>
    </source>
</evidence>
<dbReference type="HOGENOM" id="CLU_3036448_0_0_1"/>
<reference evidence="2 4" key="1">
    <citation type="journal article" date="2012" name="Nature">
        <title>Algal genomes reveal evolutionary mosaicism and the fate of nucleomorphs.</title>
        <authorList>
            <consortium name="DOE Joint Genome Institute"/>
            <person name="Curtis B.A."/>
            <person name="Tanifuji G."/>
            <person name="Burki F."/>
            <person name="Gruber A."/>
            <person name="Irimia M."/>
            <person name="Maruyama S."/>
            <person name="Arias M.C."/>
            <person name="Ball S.G."/>
            <person name="Gile G.H."/>
            <person name="Hirakawa Y."/>
            <person name="Hopkins J.F."/>
            <person name="Kuo A."/>
            <person name="Rensing S.A."/>
            <person name="Schmutz J."/>
            <person name="Symeonidi A."/>
            <person name="Elias M."/>
            <person name="Eveleigh R.J."/>
            <person name="Herman E.K."/>
            <person name="Klute M.J."/>
            <person name="Nakayama T."/>
            <person name="Obornik M."/>
            <person name="Reyes-Prieto A."/>
            <person name="Armbrust E.V."/>
            <person name="Aves S.J."/>
            <person name="Beiko R.G."/>
            <person name="Coutinho P."/>
            <person name="Dacks J.B."/>
            <person name="Durnford D.G."/>
            <person name="Fast N.M."/>
            <person name="Green B.R."/>
            <person name="Grisdale C.J."/>
            <person name="Hempel F."/>
            <person name="Henrissat B."/>
            <person name="Hoppner M.P."/>
            <person name="Ishida K."/>
            <person name="Kim E."/>
            <person name="Koreny L."/>
            <person name="Kroth P.G."/>
            <person name="Liu Y."/>
            <person name="Malik S.B."/>
            <person name="Maier U.G."/>
            <person name="McRose D."/>
            <person name="Mock T."/>
            <person name="Neilson J.A."/>
            <person name="Onodera N.T."/>
            <person name="Poole A.M."/>
            <person name="Pritham E.J."/>
            <person name="Richards T.A."/>
            <person name="Rocap G."/>
            <person name="Roy S.W."/>
            <person name="Sarai C."/>
            <person name="Schaack S."/>
            <person name="Shirato S."/>
            <person name="Slamovits C.H."/>
            <person name="Spencer D.F."/>
            <person name="Suzuki S."/>
            <person name="Worden A.Z."/>
            <person name="Zauner S."/>
            <person name="Barry K."/>
            <person name="Bell C."/>
            <person name="Bharti A.K."/>
            <person name="Crow J.A."/>
            <person name="Grimwood J."/>
            <person name="Kramer R."/>
            <person name="Lindquist E."/>
            <person name="Lucas S."/>
            <person name="Salamov A."/>
            <person name="McFadden G.I."/>
            <person name="Lane C.E."/>
            <person name="Keeling P.J."/>
            <person name="Gray M.W."/>
            <person name="Grigoriev I.V."/>
            <person name="Archibald J.M."/>
        </authorList>
    </citation>
    <scope>NUCLEOTIDE SEQUENCE</scope>
    <source>
        <strain evidence="2 4">CCMP2712</strain>
    </source>
</reference>
<dbReference type="EnsemblProtists" id="EKX52075">
    <property type="protein sequence ID" value="EKX52075"/>
    <property type="gene ID" value="GUITHDRAFT_150669"/>
</dbReference>
<sequence>MLNIPSALRPFQQTHTGVEYPQGLSNPGEGSFEHECETANYPFLSQYHEYFFTQS</sequence>
<dbReference type="EMBL" id="JH992973">
    <property type="protein sequence ID" value="EKX52075.1"/>
    <property type="molecule type" value="Genomic_DNA"/>
</dbReference>